<evidence type="ECO:0000256" key="9">
    <source>
        <dbReference type="PIRSR" id="PIRSR000349-1"/>
    </source>
</evidence>
<dbReference type="FunFam" id="1.10.287.990:FF:000001">
    <property type="entry name" value="Superoxide dismutase"/>
    <property type="match status" value="1"/>
</dbReference>
<evidence type="ECO:0000256" key="8">
    <source>
        <dbReference type="ARBA" id="ARBA00049204"/>
    </source>
</evidence>
<dbReference type="InterPro" id="IPR036314">
    <property type="entry name" value="SOD_C_sf"/>
</dbReference>
<dbReference type="InterPro" id="IPR019833">
    <property type="entry name" value="Mn/Fe_SOD_BS"/>
</dbReference>
<dbReference type="GO" id="GO:0004784">
    <property type="term" value="F:superoxide dismutase activity"/>
    <property type="evidence" value="ECO:0007669"/>
    <property type="project" value="UniProtKB-EC"/>
</dbReference>
<evidence type="ECO:0000256" key="7">
    <source>
        <dbReference type="ARBA" id="ARBA00023211"/>
    </source>
</evidence>
<feature type="domain" description="Manganese/iron superoxide dismutase N-terminal" evidence="11">
    <location>
        <begin position="32"/>
        <end position="111"/>
    </location>
</feature>
<dbReference type="Gene3D" id="3.55.40.20">
    <property type="entry name" value="Iron/manganese superoxide dismutase, C-terminal domain"/>
    <property type="match status" value="1"/>
</dbReference>
<dbReference type="PANTHER" id="PTHR11404">
    <property type="entry name" value="SUPEROXIDE DISMUTASE 2"/>
    <property type="match status" value="1"/>
</dbReference>
<reference evidence="13" key="2">
    <citation type="journal article" date="2018" name="Biosci. Biotechnol. Biochem.">
        <title>Polysaccharide hydrolase of the hadal zone amphipods Hirondellea gigas.</title>
        <authorList>
            <person name="Kobayashi H."/>
            <person name="Nagahama T."/>
            <person name="Arai W."/>
            <person name="Sasagawa Y."/>
            <person name="Umeda M."/>
            <person name="Hayashi T."/>
            <person name="Nikaido I."/>
            <person name="Watanabe H."/>
            <person name="Oguri K."/>
            <person name="Kitazato H."/>
            <person name="Fujioka K."/>
            <person name="Kido Y."/>
            <person name="Takami H."/>
        </authorList>
    </citation>
    <scope>NUCLEOTIDE SEQUENCE</scope>
    <source>
        <tissue evidence="13">Whole body</tissue>
    </source>
</reference>
<feature type="binding site" evidence="9">
    <location>
        <position position="103"/>
    </location>
    <ligand>
        <name>Mn(2+)</name>
        <dbReference type="ChEBI" id="CHEBI:29035"/>
    </ligand>
</feature>
<evidence type="ECO:0000256" key="6">
    <source>
        <dbReference type="ARBA" id="ARBA00023002"/>
    </source>
</evidence>
<comment type="function">
    <text evidence="10">Destroys radicals which are normally produced within the cells and which are toxic to biological systems.</text>
</comment>
<evidence type="ECO:0000256" key="4">
    <source>
        <dbReference type="ARBA" id="ARBA00012682"/>
    </source>
</evidence>
<name>A0A2P2IBH3_9CRUS</name>
<dbReference type="EC" id="1.15.1.1" evidence="4 10"/>
<dbReference type="GO" id="GO:0005739">
    <property type="term" value="C:mitochondrion"/>
    <property type="evidence" value="ECO:0007669"/>
    <property type="project" value="TreeGrafter"/>
</dbReference>
<comment type="catalytic activity">
    <reaction evidence="8 10">
        <text>2 superoxide + 2 H(+) = H2O2 + O2</text>
        <dbReference type="Rhea" id="RHEA:20696"/>
        <dbReference type="ChEBI" id="CHEBI:15378"/>
        <dbReference type="ChEBI" id="CHEBI:15379"/>
        <dbReference type="ChEBI" id="CHEBI:16240"/>
        <dbReference type="ChEBI" id="CHEBI:18421"/>
        <dbReference type="EC" id="1.15.1.1"/>
    </reaction>
</comment>
<evidence type="ECO:0000256" key="2">
    <source>
        <dbReference type="ARBA" id="ARBA00002170"/>
    </source>
</evidence>
<evidence type="ECO:0000313" key="14">
    <source>
        <dbReference type="EMBL" id="LAC25584.1"/>
    </source>
</evidence>
<dbReference type="PRINTS" id="PR01703">
    <property type="entry name" value="MNSODISMTASE"/>
</dbReference>
<dbReference type="PIRSF" id="PIRSF000349">
    <property type="entry name" value="SODismutase"/>
    <property type="match status" value="1"/>
</dbReference>
<dbReference type="Gene3D" id="1.10.287.990">
    <property type="entry name" value="Fe,Mn superoxide dismutase (SOD) domain"/>
    <property type="match status" value="1"/>
</dbReference>
<dbReference type="InterPro" id="IPR036324">
    <property type="entry name" value="Mn/Fe_SOD_N_sf"/>
</dbReference>
<evidence type="ECO:0000256" key="10">
    <source>
        <dbReference type="RuleBase" id="RU000414"/>
    </source>
</evidence>
<keyword evidence="7" id="KW-0464">Manganese</keyword>
<dbReference type="SUPFAM" id="SSF54719">
    <property type="entry name" value="Fe,Mn superoxide dismutase (SOD), C-terminal domain"/>
    <property type="match status" value="1"/>
</dbReference>
<evidence type="ECO:0000313" key="13">
    <source>
        <dbReference type="EMBL" id="LAB71363.1"/>
    </source>
</evidence>
<feature type="binding site" evidence="9">
    <location>
        <position position="189"/>
    </location>
    <ligand>
        <name>Mn(2+)</name>
        <dbReference type="ChEBI" id="CHEBI:29035"/>
    </ligand>
</feature>
<dbReference type="SUPFAM" id="SSF46609">
    <property type="entry name" value="Fe,Mn superoxide dismutase (SOD), N-terminal domain"/>
    <property type="match status" value="1"/>
</dbReference>
<dbReference type="Pfam" id="PF02777">
    <property type="entry name" value="Sod_Fe_C"/>
    <property type="match status" value="1"/>
</dbReference>
<dbReference type="Pfam" id="PF00081">
    <property type="entry name" value="Sod_Fe_N"/>
    <property type="match status" value="1"/>
</dbReference>
<dbReference type="InterPro" id="IPR019832">
    <property type="entry name" value="Mn/Fe_SOD_C"/>
</dbReference>
<feature type="domain" description="Manganese/iron superoxide dismutase C-terminal" evidence="12">
    <location>
        <begin position="121"/>
        <end position="222"/>
    </location>
</feature>
<proteinExistence type="evidence at transcript level"/>
<organism evidence="13">
    <name type="scientific">Hirondellea gigas</name>
    <dbReference type="NCBI Taxonomy" id="1518452"/>
    <lineage>
        <taxon>Eukaryota</taxon>
        <taxon>Metazoa</taxon>
        <taxon>Ecdysozoa</taxon>
        <taxon>Arthropoda</taxon>
        <taxon>Crustacea</taxon>
        <taxon>Multicrustacea</taxon>
        <taxon>Malacostraca</taxon>
        <taxon>Eumalacostraca</taxon>
        <taxon>Peracarida</taxon>
        <taxon>Amphipoda</taxon>
        <taxon>Amphilochidea</taxon>
        <taxon>Lysianassida</taxon>
        <taxon>Lysianassidira</taxon>
        <taxon>Lysianassoidea</taxon>
        <taxon>Lysianassidae</taxon>
        <taxon>Hirondellea</taxon>
    </lineage>
</organism>
<feature type="binding site" evidence="9">
    <location>
        <position position="55"/>
    </location>
    <ligand>
        <name>Mn(2+)</name>
        <dbReference type="ChEBI" id="CHEBI:29035"/>
    </ligand>
</feature>
<dbReference type="InterPro" id="IPR050265">
    <property type="entry name" value="Fe/Mn_Superoxide_Dismutase"/>
</dbReference>
<dbReference type="PANTHER" id="PTHR11404:SF6">
    <property type="entry name" value="SUPEROXIDE DISMUTASE [MN], MITOCHONDRIAL"/>
    <property type="match status" value="1"/>
</dbReference>
<dbReference type="EMBL" id="IACF01005780">
    <property type="protein sequence ID" value="LAB71363.1"/>
    <property type="molecule type" value="mRNA"/>
</dbReference>
<keyword evidence="6 10" id="KW-0560">Oxidoreductase</keyword>
<comment type="function">
    <text evidence="2">Destroys superoxide anion radicals which are normally produced within the cells and which are toxic to biological systems.</text>
</comment>
<dbReference type="PROSITE" id="PS00088">
    <property type="entry name" value="SOD_MN"/>
    <property type="match status" value="1"/>
</dbReference>
<evidence type="ECO:0000259" key="11">
    <source>
        <dbReference type="Pfam" id="PF00081"/>
    </source>
</evidence>
<keyword evidence="5 9" id="KW-0479">Metal-binding</keyword>
<dbReference type="EMBL" id="IACT01006451">
    <property type="protein sequence ID" value="LAC25584.1"/>
    <property type="molecule type" value="mRNA"/>
</dbReference>
<evidence type="ECO:0000256" key="1">
    <source>
        <dbReference type="ARBA" id="ARBA00001936"/>
    </source>
</evidence>
<comment type="similarity">
    <text evidence="3 10">Belongs to the iron/manganese superoxide dismutase family.</text>
</comment>
<reference evidence="14" key="1">
    <citation type="submission" date="2017-11" db="EMBL/GenBank/DDBJ databases">
        <title>The sensing device of the deep-sea amphipod.</title>
        <authorList>
            <person name="Kobayashi H."/>
            <person name="Nagahama T."/>
            <person name="Arai W."/>
            <person name="Sasagawa Y."/>
            <person name="Umeda M."/>
            <person name="Hayashi T."/>
            <person name="Nikaido I."/>
            <person name="Watanabe H."/>
            <person name="Oguri K."/>
            <person name="Kitazato H."/>
            <person name="Fujioka K."/>
            <person name="Kido Y."/>
            <person name="Takami H."/>
        </authorList>
    </citation>
    <scope>NUCLEOTIDE SEQUENCE</scope>
    <source>
        <tissue evidence="14">Whole body</tissue>
    </source>
</reference>
<dbReference type="AlphaFoldDB" id="A0A2P2IBH3"/>
<evidence type="ECO:0000256" key="3">
    <source>
        <dbReference type="ARBA" id="ARBA00008714"/>
    </source>
</evidence>
<dbReference type="FunFam" id="3.55.40.20:FF:000002">
    <property type="entry name" value="Superoxide dismutase"/>
    <property type="match status" value="1"/>
</dbReference>
<dbReference type="InterPro" id="IPR019831">
    <property type="entry name" value="Mn/Fe_SOD_N"/>
</dbReference>
<dbReference type="GO" id="GO:0030145">
    <property type="term" value="F:manganese ion binding"/>
    <property type="evidence" value="ECO:0007669"/>
    <property type="project" value="TreeGrafter"/>
</dbReference>
<evidence type="ECO:0000259" key="12">
    <source>
        <dbReference type="Pfam" id="PF02777"/>
    </source>
</evidence>
<comment type="cofactor">
    <cofactor evidence="1">
        <name>Mn(2+)</name>
        <dbReference type="ChEBI" id="CHEBI:29035"/>
    </cofactor>
</comment>
<accession>A0A2P2IBH3</accession>
<feature type="binding site" evidence="9">
    <location>
        <position position="193"/>
    </location>
    <ligand>
        <name>Mn(2+)</name>
        <dbReference type="ChEBI" id="CHEBI:29035"/>
    </ligand>
</feature>
<protein>
    <recommendedName>
        <fullName evidence="4 10">Superoxide dismutase</fullName>
        <ecNumber evidence="4 10">1.15.1.1</ecNumber>
    </recommendedName>
</protein>
<dbReference type="InterPro" id="IPR001189">
    <property type="entry name" value="Mn/Fe_SOD"/>
</dbReference>
<evidence type="ECO:0000256" key="5">
    <source>
        <dbReference type="ARBA" id="ARBA00022723"/>
    </source>
</evidence>
<sequence length="230" mass="25553">MLLSRSKRVFLSKVRSFAAIPTLNVPLSMPATLPELSFGYGDLEPILPARLMEVHHGKHHAAYVANYNKATEAYKDYASKSDIENMMAAHKAVTFNAGGHINHSIFWSNLAPVKEGGGQPPEGELLADINAKYGSLDTFIERFNAATATFPGSGWGWLAYSKETGIHIKTTPNQDIMSSAGLVPLLAIDVWEHAYYIEYENRRPDYLKNIWKIVNWKNVADRYAAAKAAK</sequence>